<keyword evidence="7" id="KW-1133">Transmembrane helix</keyword>
<comment type="subcellular location">
    <subcellularLocation>
        <location evidence="1">Endoplasmic reticulum membrane</location>
        <topology evidence="1">Single-pass type I membrane protein</topology>
    </subcellularLocation>
</comment>
<feature type="signal peptide" evidence="14">
    <location>
        <begin position="1"/>
        <end position="16"/>
    </location>
</feature>
<dbReference type="GO" id="GO:0005789">
    <property type="term" value="C:endoplasmic reticulum membrane"/>
    <property type="evidence" value="ECO:0007669"/>
    <property type="project" value="UniProtKB-SubCell"/>
</dbReference>
<keyword evidence="5 14" id="KW-0732">Signal</keyword>
<evidence type="ECO:0000256" key="3">
    <source>
        <dbReference type="ARBA" id="ARBA00020280"/>
    </source>
</evidence>
<dbReference type="Pfam" id="PF00106">
    <property type="entry name" value="adh_short"/>
    <property type="match status" value="1"/>
</dbReference>
<dbReference type="InterPro" id="IPR020904">
    <property type="entry name" value="Sc_DH/Rdtase_CS"/>
</dbReference>
<comment type="function">
    <text evidence="10">TRAP proteins are part of a complex whose function is to bind calcium to the ER membrane and thereby regulate the retention of ER resident proteins. May be involved in the recycling of the translocation apparatus after completion of the translocation process or may function as a membrane-bound chaperone facilitating folding of translocated proteins.</text>
</comment>
<evidence type="ECO:0000256" key="11">
    <source>
        <dbReference type="ARBA" id="ARBA00025854"/>
    </source>
</evidence>
<feature type="compositionally biased region" description="Polar residues" evidence="13">
    <location>
        <begin position="60"/>
        <end position="69"/>
    </location>
</feature>
<dbReference type="SUPFAM" id="SSF51735">
    <property type="entry name" value="NAD(P)-binding Rossmann-fold domains"/>
    <property type="match status" value="1"/>
</dbReference>
<dbReference type="EMBL" id="CADCXU010002009">
    <property type="protein sequence ID" value="CAA9994590.1"/>
    <property type="molecule type" value="Genomic_DNA"/>
</dbReference>
<evidence type="ECO:0000256" key="7">
    <source>
        <dbReference type="ARBA" id="ARBA00022989"/>
    </source>
</evidence>
<dbReference type="InterPro" id="IPR005595">
    <property type="entry name" value="TRAP_alpha"/>
</dbReference>
<evidence type="ECO:0000256" key="5">
    <source>
        <dbReference type="ARBA" id="ARBA00022729"/>
    </source>
</evidence>
<keyword evidence="8" id="KW-0560">Oxidoreductase</keyword>
<dbReference type="GO" id="GO:0016491">
    <property type="term" value="F:oxidoreductase activity"/>
    <property type="evidence" value="ECO:0007669"/>
    <property type="project" value="UniProtKB-KW"/>
</dbReference>
<dbReference type="AlphaFoldDB" id="A0A6H5FYB8"/>
<evidence type="ECO:0000256" key="12">
    <source>
        <dbReference type="ARBA" id="ARBA00031071"/>
    </source>
</evidence>
<comment type="similarity">
    <text evidence="2">Belongs to the TRAP-alpha family.</text>
</comment>
<evidence type="ECO:0000256" key="4">
    <source>
        <dbReference type="ARBA" id="ARBA00022692"/>
    </source>
</evidence>
<dbReference type="PANTHER" id="PTHR12924">
    <property type="entry name" value="TRANSLOCON-ASSOCIATED PROTEIN, ALPHA SUBUNIT"/>
    <property type="match status" value="1"/>
</dbReference>
<gene>
    <name evidence="15" type="ORF">NTEN_LOCUS1406</name>
</gene>
<organism evidence="15 16">
    <name type="scientific">Nesidiocoris tenuis</name>
    <dbReference type="NCBI Taxonomy" id="355587"/>
    <lineage>
        <taxon>Eukaryota</taxon>
        <taxon>Metazoa</taxon>
        <taxon>Ecdysozoa</taxon>
        <taxon>Arthropoda</taxon>
        <taxon>Hexapoda</taxon>
        <taxon>Insecta</taxon>
        <taxon>Pterygota</taxon>
        <taxon>Neoptera</taxon>
        <taxon>Paraneoptera</taxon>
        <taxon>Hemiptera</taxon>
        <taxon>Heteroptera</taxon>
        <taxon>Panheteroptera</taxon>
        <taxon>Cimicomorpha</taxon>
        <taxon>Miridae</taxon>
        <taxon>Dicyphina</taxon>
        <taxon>Nesidiocoris</taxon>
    </lineage>
</organism>
<dbReference type="InterPro" id="IPR002347">
    <property type="entry name" value="SDR_fam"/>
</dbReference>
<proteinExistence type="inferred from homology"/>
<evidence type="ECO:0000256" key="2">
    <source>
        <dbReference type="ARBA" id="ARBA00006776"/>
    </source>
</evidence>
<keyword evidence="6" id="KW-0256">Endoplasmic reticulum</keyword>
<keyword evidence="9" id="KW-0472">Membrane</keyword>
<protein>
    <recommendedName>
        <fullName evidence="3">Translocon-associated protein subunit alpha</fullName>
    </recommendedName>
    <alternativeName>
        <fullName evidence="12">Signal sequence receptor subunit alpha</fullName>
    </alternativeName>
</protein>
<reference evidence="15 16" key="1">
    <citation type="submission" date="2020-02" db="EMBL/GenBank/DDBJ databases">
        <authorList>
            <person name="Ferguson B K."/>
        </authorList>
    </citation>
    <scope>NUCLEOTIDE SEQUENCE [LARGE SCALE GENOMIC DNA]</scope>
</reference>
<evidence type="ECO:0000256" key="14">
    <source>
        <dbReference type="SAM" id="SignalP"/>
    </source>
</evidence>
<name>A0A6H5FYB8_9HEMI</name>
<dbReference type="PROSITE" id="PS00061">
    <property type="entry name" value="ADH_SHORT"/>
    <property type="match status" value="1"/>
</dbReference>
<evidence type="ECO:0000256" key="6">
    <source>
        <dbReference type="ARBA" id="ARBA00022824"/>
    </source>
</evidence>
<evidence type="ECO:0000313" key="15">
    <source>
        <dbReference type="EMBL" id="CAA9994590.1"/>
    </source>
</evidence>
<comment type="subunit">
    <text evidence="11">Heterotetramer of TRAP-alpha, TRAP-beta, TRAP-delta and TRAP-gamma. Interacts with palmitoylated calnexin (CALX), the interaction is required for efficient folding of glycosylated proteins.</text>
</comment>
<dbReference type="Pfam" id="PF03896">
    <property type="entry name" value="TRAP_alpha"/>
    <property type="match status" value="1"/>
</dbReference>
<feature type="region of interest" description="Disordered" evidence="13">
    <location>
        <begin position="42"/>
        <end position="69"/>
    </location>
</feature>
<keyword evidence="4" id="KW-0812">Transmembrane</keyword>
<dbReference type="Gene3D" id="3.40.50.720">
    <property type="entry name" value="NAD(P)-binding Rossmann-like Domain"/>
    <property type="match status" value="1"/>
</dbReference>
<dbReference type="OrthoDB" id="1926781at2759"/>
<evidence type="ECO:0000256" key="1">
    <source>
        <dbReference type="ARBA" id="ARBA00004115"/>
    </source>
</evidence>
<keyword evidence="16" id="KW-1185">Reference proteome</keyword>
<dbReference type="Proteomes" id="UP000479000">
    <property type="component" value="Unassembled WGS sequence"/>
</dbReference>
<accession>A0A6H5FYB8</accession>
<sequence length="452" mass="50160">MKYLLLFLAVPALIFSISNPHFGVRAEEDDVEDDLVDVEGEETAVTGDDATEEEEAPADSGQTGSPDAQTTMLFTKPIVTPGTPLDLPGGVLVEFLVGFKNNGPQDFVLETLDASFRYPMDFNFYIQNFTTLAYERTVKPSQEATLFYSFVPAEAFAGRPFGLSVNLRYRDVSGNQFYEGVYNETVNIIELDEGIDGEMFFLSIFLGACAVLLLVLGQQLLLSVVQFFELAEDERQCGADTFEPDAPQEGTDQLIFGLGSSAAERIRRQHFGLLCVISGFQTAVVRGTKLGFKHMGKDNGGSGGIVINIASITSFIPWDPVPVYSGTKAFVNQMSRSYGPTSPAGRLQERFGNQKRLFTADLLADAFHLVFTRGFRTIERFLPQKPIDGLPRILEICRRIGRKMRRPSCRVRLRGSAVWKVRPSDVPLRSFLPWVSKERLVASFLAKTVKIL</sequence>
<dbReference type="InterPro" id="IPR036291">
    <property type="entry name" value="NAD(P)-bd_dom_sf"/>
</dbReference>
<evidence type="ECO:0000256" key="9">
    <source>
        <dbReference type="ARBA" id="ARBA00023136"/>
    </source>
</evidence>
<evidence type="ECO:0000256" key="13">
    <source>
        <dbReference type="SAM" id="MobiDB-lite"/>
    </source>
</evidence>
<dbReference type="PANTHER" id="PTHR12924:SF0">
    <property type="entry name" value="TRANSLOCON-ASSOCIATED PROTEIN SUBUNIT ALPHA"/>
    <property type="match status" value="1"/>
</dbReference>
<feature type="chain" id="PRO_5026356515" description="Translocon-associated protein subunit alpha" evidence="14">
    <location>
        <begin position="17"/>
        <end position="452"/>
    </location>
</feature>
<evidence type="ECO:0000256" key="8">
    <source>
        <dbReference type="ARBA" id="ARBA00023002"/>
    </source>
</evidence>
<evidence type="ECO:0000313" key="16">
    <source>
        <dbReference type="Proteomes" id="UP000479000"/>
    </source>
</evidence>
<evidence type="ECO:0000256" key="10">
    <source>
        <dbReference type="ARBA" id="ARBA00025620"/>
    </source>
</evidence>